<protein>
    <submittedName>
        <fullName evidence="2">Uncharacterized protein</fullName>
    </submittedName>
</protein>
<reference evidence="2" key="1">
    <citation type="submission" date="2021-01" db="EMBL/GenBank/DDBJ databases">
        <authorList>
            <person name="Corre E."/>
            <person name="Pelletier E."/>
            <person name="Niang G."/>
            <person name="Scheremetjew M."/>
            <person name="Finn R."/>
            <person name="Kale V."/>
            <person name="Holt S."/>
            <person name="Cochrane G."/>
            <person name="Meng A."/>
            <person name="Brown T."/>
            <person name="Cohen L."/>
        </authorList>
    </citation>
    <scope>NUCLEOTIDE SEQUENCE</scope>
    <source>
        <strain evidence="2">308</strain>
    </source>
</reference>
<evidence type="ECO:0000256" key="1">
    <source>
        <dbReference type="SAM" id="MobiDB-lite"/>
    </source>
</evidence>
<dbReference type="EMBL" id="HBFR01018736">
    <property type="protein sequence ID" value="CAD8886438.1"/>
    <property type="molecule type" value="Transcribed_RNA"/>
</dbReference>
<sequence>MMAVEQPPNAEVRREDDVEQQRSHDSVLSRLEGEQGGGWSNRCVIKTTCLSSLLNQTHVGHRPTHPVEEDEWIRAHRRVRHGGMEEVSERGGIRGGVDDAGREKEPRNEERQERKCGHSAGRRKVPGGNRTIEDVEGPTRSDKGVLHFVLEIPLVRITVDEGSYKRASWNRRRHVILLRRVAHFQLRCDDKQTLPRYRSFSL</sequence>
<name>A0A6U5GHE3_9STRA</name>
<organism evidence="2">
    <name type="scientific">Corethron hystrix</name>
    <dbReference type="NCBI Taxonomy" id="216773"/>
    <lineage>
        <taxon>Eukaryota</taxon>
        <taxon>Sar</taxon>
        <taxon>Stramenopiles</taxon>
        <taxon>Ochrophyta</taxon>
        <taxon>Bacillariophyta</taxon>
        <taxon>Coscinodiscophyceae</taxon>
        <taxon>Corethrophycidae</taxon>
        <taxon>Corethrales</taxon>
        <taxon>Corethraceae</taxon>
        <taxon>Corethron</taxon>
    </lineage>
</organism>
<feature type="compositionally biased region" description="Basic and acidic residues" evidence="1">
    <location>
        <begin position="11"/>
        <end position="33"/>
    </location>
</feature>
<feature type="region of interest" description="Disordered" evidence="1">
    <location>
        <begin position="1"/>
        <end position="37"/>
    </location>
</feature>
<feature type="compositionally biased region" description="Basic and acidic residues" evidence="1">
    <location>
        <begin position="83"/>
        <end position="116"/>
    </location>
</feature>
<dbReference type="AlphaFoldDB" id="A0A6U5GHE3"/>
<evidence type="ECO:0000313" key="2">
    <source>
        <dbReference type="EMBL" id="CAD8886402.1"/>
    </source>
</evidence>
<evidence type="ECO:0000313" key="3">
    <source>
        <dbReference type="EMBL" id="CAD8886438.1"/>
    </source>
</evidence>
<proteinExistence type="predicted"/>
<gene>
    <name evidence="2" type="ORF">CHYS00102_LOCUS13600</name>
    <name evidence="3" type="ORF">CHYS00102_LOCUS13636</name>
</gene>
<accession>A0A6U5GHE3</accession>
<feature type="region of interest" description="Disordered" evidence="1">
    <location>
        <begin position="83"/>
        <end position="138"/>
    </location>
</feature>
<dbReference type="EMBL" id="HBFR01018692">
    <property type="protein sequence ID" value="CAD8886402.1"/>
    <property type="molecule type" value="Transcribed_RNA"/>
</dbReference>